<feature type="region of interest" description="Disordered" evidence="7">
    <location>
        <begin position="31"/>
        <end position="57"/>
    </location>
</feature>
<feature type="transmembrane region" description="Helical" evidence="8">
    <location>
        <begin position="189"/>
        <end position="212"/>
    </location>
</feature>
<dbReference type="GO" id="GO:0006487">
    <property type="term" value="P:protein N-linked glycosylation"/>
    <property type="evidence" value="ECO:0007669"/>
    <property type="project" value="TreeGrafter"/>
</dbReference>
<keyword evidence="4" id="KW-0256">Endoplasmic reticulum</keyword>
<protein>
    <submittedName>
        <fullName evidence="11">Oligosaccharyltransferase subunit ribophorin</fullName>
    </submittedName>
</protein>
<evidence type="ECO:0000256" key="3">
    <source>
        <dbReference type="ARBA" id="ARBA00022729"/>
    </source>
</evidence>
<dbReference type="EMBL" id="KQ964250">
    <property type="protein sequence ID" value="KXJ91399.1"/>
    <property type="molecule type" value="Genomic_DNA"/>
</dbReference>
<dbReference type="GO" id="GO:0016740">
    <property type="term" value="F:transferase activity"/>
    <property type="evidence" value="ECO:0007669"/>
    <property type="project" value="UniProtKB-KW"/>
</dbReference>
<evidence type="ECO:0000313" key="12">
    <source>
        <dbReference type="Proteomes" id="UP000070501"/>
    </source>
</evidence>
<dbReference type="InParanoid" id="A0A136J2U1"/>
<keyword evidence="5 8" id="KW-1133">Transmembrane helix</keyword>
<organism evidence="11 12">
    <name type="scientific">Microdochium bolleyi</name>
    <dbReference type="NCBI Taxonomy" id="196109"/>
    <lineage>
        <taxon>Eukaryota</taxon>
        <taxon>Fungi</taxon>
        <taxon>Dikarya</taxon>
        <taxon>Ascomycota</taxon>
        <taxon>Pezizomycotina</taxon>
        <taxon>Sordariomycetes</taxon>
        <taxon>Xylariomycetidae</taxon>
        <taxon>Xylariales</taxon>
        <taxon>Microdochiaceae</taxon>
        <taxon>Microdochium</taxon>
    </lineage>
</organism>
<dbReference type="GO" id="GO:0008250">
    <property type="term" value="C:oligosaccharyltransferase complex"/>
    <property type="evidence" value="ECO:0007669"/>
    <property type="project" value="InterPro"/>
</dbReference>
<feature type="chain" id="PRO_5044292142" evidence="9">
    <location>
        <begin position="20"/>
        <end position="287"/>
    </location>
</feature>
<dbReference type="FunCoup" id="A0A136J2U1">
    <property type="interactions" value="128"/>
</dbReference>
<evidence type="ECO:0000256" key="2">
    <source>
        <dbReference type="ARBA" id="ARBA00022692"/>
    </source>
</evidence>
<feature type="transmembrane region" description="Helical" evidence="8">
    <location>
        <begin position="253"/>
        <end position="272"/>
    </location>
</feature>
<keyword evidence="6 8" id="KW-0472">Membrane</keyword>
<evidence type="ECO:0000256" key="8">
    <source>
        <dbReference type="SAM" id="Phobius"/>
    </source>
</evidence>
<keyword evidence="2 8" id="KW-0812">Transmembrane</keyword>
<sequence length="287" mass="30734">MRFLHSLVFLAAGAASAASSWGFDDATLTVGSRKPSSDAGPSFKEKFSQKSPLSQNVPFSTSETLKLSLTTQEKGKGNRPHQAFLILREATTGVEAPFPLTVKDNGRATVEIKHAELPVQHLTSSEPLTASLVLASFGSSDGYNSAVFDITVKHDPTAAPAKYEKPMRYGKLEEIHHIFRADPKSPPKIISLVFVLAVLATIPAVLIGWVALGANADHLSKALSAAPVSHAVFFGSIVAMEGVFFLYYVSWTLFQVLPVIAIVGTATFLSGTRALGEVQSRRLAGER</sequence>
<feature type="transmembrane region" description="Helical" evidence="8">
    <location>
        <begin position="224"/>
        <end position="247"/>
    </location>
</feature>
<dbReference type="STRING" id="196109.A0A136J2U1"/>
<keyword evidence="11" id="KW-0808">Transferase</keyword>
<feature type="domain" description="Ribophorin II C-terminal" evidence="10">
    <location>
        <begin position="179"/>
        <end position="282"/>
    </location>
</feature>
<evidence type="ECO:0000313" key="11">
    <source>
        <dbReference type="EMBL" id="KXJ91399.1"/>
    </source>
</evidence>
<dbReference type="PANTHER" id="PTHR12640">
    <property type="entry name" value="RIBOPHORIN II"/>
    <property type="match status" value="1"/>
</dbReference>
<dbReference type="PANTHER" id="PTHR12640:SF0">
    <property type="entry name" value="DOLICHYL-DIPHOSPHOOLIGOSACCHARIDE--PROTEIN GLYCOSYLTRANSFERASE SUBUNIT 2"/>
    <property type="match status" value="1"/>
</dbReference>
<evidence type="ECO:0000259" key="10">
    <source>
        <dbReference type="Pfam" id="PF25147"/>
    </source>
</evidence>
<dbReference type="Proteomes" id="UP000070501">
    <property type="component" value="Unassembled WGS sequence"/>
</dbReference>
<dbReference type="InterPro" id="IPR056790">
    <property type="entry name" value="Ribophorin_II_C"/>
</dbReference>
<dbReference type="AlphaFoldDB" id="A0A136J2U1"/>
<reference evidence="12" key="1">
    <citation type="submission" date="2016-02" db="EMBL/GenBank/DDBJ databases">
        <title>Draft genome sequence of Microdochium bolleyi, a fungal endophyte of beachgrass.</title>
        <authorList>
            <consortium name="DOE Joint Genome Institute"/>
            <person name="David A.S."/>
            <person name="May G."/>
            <person name="Haridas S."/>
            <person name="Lim J."/>
            <person name="Wang M."/>
            <person name="Labutti K."/>
            <person name="Lipzen A."/>
            <person name="Barry K."/>
            <person name="Grigoriev I.V."/>
        </authorList>
    </citation>
    <scope>NUCLEOTIDE SEQUENCE [LARGE SCALE GENOMIC DNA]</scope>
    <source>
        <strain evidence="12">J235TASD1</strain>
    </source>
</reference>
<evidence type="ECO:0000256" key="5">
    <source>
        <dbReference type="ARBA" id="ARBA00022989"/>
    </source>
</evidence>
<evidence type="ECO:0000256" key="4">
    <source>
        <dbReference type="ARBA" id="ARBA00022824"/>
    </source>
</evidence>
<evidence type="ECO:0000256" key="9">
    <source>
        <dbReference type="SAM" id="SignalP"/>
    </source>
</evidence>
<accession>A0A136J2U1</accession>
<keyword evidence="12" id="KW-1185">Reference proteome</keyword>
<evidence type="ECO:0000256" key="1">
    <source>
        <dbReference type="ARBA" id="ARBA00004477"/>
    </source>
</evidence>
<evidence type="ECO:0000256" key="7">
    <source>
        <dbReference type="SAM" id="MobiDB-lite"/>
    </source>
</evidence>
<dbReference type="Pfam" id="PF25147">
    <property type="entry name" value="Ribophorin_II_C"/>
    <property type="match status" value="1"/>
</dbReference>
<dbReference type="UniPathway" id="UPA00378"/>
<feature type="signal peptide" evidence="9">
    <location>
        <begin position="1"/>
        <end position="19"/>
    </location>
</feature>
<comment type="subcellular location">
    <subcellularLocation>
        <location evidence="1">Endoplasmic reticulum membrane</location>
        <topology evidence="1">Multi-pass membrane protein</topology>
    </subcellularLocation>
</comment>
<dbReference type="InterPro" id="IPR008814">
    <property type="entry name" value="Swp1"/>
</dbReference>
<keyword evidence="3 9" id="KW-0732">Signal</keyword>
<evidence type="ECO:0000256" key="6">
    <source>
        <dbReference type="ARBA" id="ARBA00023136"/>
    </source>
</evidence>
<name>A0A136J2U1_9PEZI</name>
<gene>
    <name evidence="11" type="ORF">Micbo1qcDRAFT_65148</name>
</gene>
<proteinExistence type="predicted"/>
<dbReference type="OrthoDB" id="432292at2759"/>